<dbReference type="GO" id="GO:0016020">
    <property type="term" value="C:membrane"/>
    <property type="evidence" value="ECO:0007669"/>
    <property type="project" value="GOC"/>
</dbReference>
<dbReference type="STRING" id="1304275.C41B8_18216"/>
<dbReference type="eggNOG" id="COG3568">
    <property type="taxonomic scope" value="Bacteria"/>
</dbReference>
<feature type="domain" description="Endonuclease/exonuclease/phosphatase" evidence="1">
    <location>
        <begin position="13"/>
        <end position="241"/>
    </location>
</feature>
<dbReference type="PANTHER" id="PTHR14859:SF15">
    <property type="entry name" value="ENDONUCLEASE_EXONUCLEASE_PHOSPHATASE DOMAIN-CONTAINING PROTEIN"/>
    <property type="match status" value="1"/>
</dbReference>
<dbReference type="GO" id="GO:0006506">
    <property type="term" value="P:GPI anchor biosynthetic process"/>
    <property type="evidence" value="ECO:0007669"/>
    <property type="project" value="TreeGrafter"/>
</dbReference>
<comment type="caution">
    <text evidence="2">The sequence shown here is derived from an EMBL/GenBank/DDBJ whole genome shotgun (WGS) entry which is preliminary data.</text>
</comment>
<dbReference type="InterPro" id="IPR036691">
    <property type="entry name" value="Endo/exonu/phosph_ase_sf"/>
</dbReference>
<keyword evidence="3" id="KW-1185">Reference proteome</keyword>
<name>A0A084IGE6_SALHC</name>
<gene>
    <name evidence="2" type="ORF">C41B8_18216</name>
</gene>
<dbReference type="Proteomes" id="UP000028302">
    <property type="component" value="Unassembled WGS sequence"/>
</dbReference>
<dbReference type="AlphaFoldDB" id="A0A084IGE6"/>
<accession>A0A084IGE6</accession>
<dbReference type="Gene3D" id="3.60.10.10">
    <property type="entry name" value="Endonuclease/exonuclease/phosphatase"/>
    <property type="match status" value="1"/>
</dbReference>
<organism evidence="2 3">
    <name type="scientific">Salinisphaera hydrothermalis (strain C41B8)</name>
    <dbReference type="NCBI Taxonomy" id="1304275"/>
    <lineage>
        <taxon>Bacteria</taxon>
        <taxon>Pseudomonadati</taxon>
        <taxon>Pseudomonadota</taxon>
        <taxon>Gammaproteobacteria</taxon>
        <taxon>Salinisphaerales</taxon>
        <taxon>Salinisphaeraceae</taxon>
        <taxon>Salinisphaera</taxon>
    </lineage>
</organism>
<protein>
    <submittedName>
        <fullName evidence="2">Metal-dependent hydrolase</fullName>
    </submittedName>
</protein>
<dbReference type="InterPro" id="IPR005135">
    <property type="entry name" value="Endo/exonuclease/phosphatase"/>
</dbReference>
<evidence type="ECO:0000313" key="2">
    <source>
        <dbReference type="EMBL" id="KEZ75780.1"/>
    </source>
</evidence>
<proteinExistence type="predicted"/>
<dbReference type="Pfam" id="PF03372">
    <property type="entry name" value="Exo_endo_phos"/>
    <property type="match status" value="1"/>
</dbReference>
<dbReference type="PANTHER" id="PTHR14859">
    <property type="entry name" value="CALCOFLUOR WHITE HYPERSENSITIVE PROTEIN PRECURSOR"/>
    <property type="match status" value="1"/>
</dbReference>
<dbReference type="RefSeq" id="WP_037341517.1">
    <property type="nucleotide sequence ID" value="NZ_APNK01000053.1"/>
</dbReference>
<dbReference type="InterPro" id="IPR051916">
    <property type="entry name" value="GPI-anchor_lipid_remodeler"/>
</dbReference>
<reference evidence="2 3" key="1">
    <citation type="submission" date="2013-03" db="EMBL/GenBank/DDBJ databases">
        <title>Salinisphaera hydrothermalis C41B8 Genome Sequencing.</title>
        <authorList>
            <person name="Li C."/>
            <person name="Lai Q."/>
            <person name="Shao Z."/>
        </authorList>
    </citation>
    <scope>NUCLEOTIDE SEQUENCE [LARGE SCALE GENOMIC DNA]</scope>
    <source>
        <strain evidence="2 3">C41B8</strain>
    </source>
</reference>
<dbReference type="OrthoDB" id="5293344at2"/>
<keyword evidence="2" id="KW-0378">Hydrolase</keyword>
<sequence>MSRAAAPSDLSVLSFNMQVGVGTKRYREYVTRGWRHVLPSQGVRDNLSRIADLLGAHDIIGLQEIDAGSRRSRYQNQIQSLAEQAGFAYWRVQVNRDLGRVAQHGLGLISRYQPFSVTEHKLPGRLPGRGALVARFGSPAHALTVVVTHLSLGAGSRTQQLAAICEMVADDEHVIVMGDTNCSAHDLLADPALAASGLRVYDRLLPTFPSWRPRRGIDHILTSASLPVHRAGVIETMLSDHRPVEMQIGLPRELGQALARRDSAATG</sequence>
<evidence type="ECO:0000313" key="3">
    <source>
        <dbReference type="Proteomes" id="UP000028302"/>
    </source>
</evidence>
<dbReference type="SUPFAM" id="SSF56219">
    <property type="entry name" value="DNase I-like"/>
    <property type="match status" value="1"/>
</dbReference>
<evidence type="ECO:0000259" key="1">
    <source>
        <dbReference type="Pfam" id="PF03372"/>
    </source>
</evidence>
<dbReference type="GO" id="GO:0016787">
    <property type="term" value="F:hydrolase activity"/>
    <property type="evidence" value="ECO:0007669"/>
    <property type="project" value="UniProtKB-KW"/>
</dbReference>
<dbReference type="EMBL" id="APNK01000053">
    <property type="protein sequence ID" value="KEZ75780.1"/>
    <property type="molecule type" value="Genomic_DNA"/>
</dbReference>